<dbReference type="RefSeq" id="WP_137262652.1">
    <property type="nucleotide sequence ID" value="NZ_SZQL01000012.1"/>
</dbReference>
<proteinExistence type="predicted"/>
<dbReference type="InterPro" id="IPR029063">
    <property type="entry name" value="SAM-dependent_MTases_sf"/>
</dbReference>
<dbReference type="SUPFAM" id="SSF53335">
    <property type="entry name" value="S-adenosyl-L-methionine-dependent methyltransferases"/>
    <property type="match status" value="1"/>
</dbReference>
<dbReference type="EMBL" id="SZQL01000012">
    <property type="protein sequence ID" value="TKK67222.1"/>
    <property type="molecule type" value="Genomic_DNA"/>
</dbReference>
<dbReference type="PANTHER" id="PTHR43861:SF6">
    <property type="entry name" value="METHYLTRANSFERASE TYPE 11"/>
    <property type="match status" value="1"/>
</dbReference>
<keyword evidence="1" id="KW-0489">Methyltransferase</keyword>
<organism evidence="1 2">
    <name type="scientific">Ilyomonas limi</name>
    <dbReference type="NCBI Taxonomy" id="2575867"/>
    <lineage>
        <taxon>Bacteria</taxon>
        <taxon>Pseudomonadati</taxon>
        <taxon>Bacteroidota</taxon>
        <taxon>Chitinophagia</taxon>
        <taxon>Chitinophagales</taxon>
        <taxon>Chitinophagaceae</taxon>
        <taxon>Ilyomonas</taxon>
    </lineage>
</organism>
<sequence>MPQTIHYTSCPACGSEAIKPVLQVKDFTVSKEVFAVWQCSQCTLRFTQDAPAPGEVGKYYLSPHYISHTDTKQGVINQLYHAIRKFTLKKKRQLVQKVSGLQKGSLLDVGAGTGAFAHIMQEAGWNVMGLEPDETARQNAINKYKLNFQLPEVLYSIDSQSFDVITMWHVLEHVHDLRGYLQNCERILKENGTLIIAVPNYTSLDANIYQAFWAAYDVPRHLYHFSPQSMQKLLQQHGFTISQYVPMLFDSFYISMLSEQYKTGKSRLPGAFINGLRSNMNAIGNAAKYSSVIYVVKKSKR</sequence>
<evidence type="ECO:0000313" key="2">
    <source>
        <dbReference type="Proteomes" id="UP000305848"/>
    </source>
</evidence>
<dbReference type="GO" id="GO:0008168">
    <property type="term" value="F:methyltransferase activity"/>
    <property type="evidence" value="ECO:0007669"/>
    <property type="project" value="UniProtKB-KW"/>
</dbReference>
<dbReference type="CDD" id="cd02440">
    <property type="entry name" value="AdoMet_MTases"/>
    <property type="match status" value="1"/>
</dbReference>
<comment type="caution">
    <text evidence="1">The sequence shown here is derived from an EMBL/GenBank/DDBJ whole genome shotgun (WGS) entry which is preliminary data.</text>
</comment>
<name>A0A4U3KXW1_9BACT</name>
<evidence type="ECO:0000313" key="1">
    <source>
        <dbReference type="EMBL" id="TKK67222.1"/>
    </source>
</evidence>
<dbReference type="AlphaFoldDB" id="A0A4U3KXW1"/>
<gene>
    <name evidence="1" type="ORF">FC093_15170</name>
</gene>
<keyword evidence="2" id="KW-1185">Reference proteome</keyword>
<dbReference type="GO" id="GO:0032259">
    <property type="term" value="P:methylation"/>
    <property type="evidence" value="ECO:0007669"/>
    <property type="project" value="UniProtKB-KW"/>
</dbReference>
<keyword evidence="1" id="KW-0808">Transferase</keyword>
<protein>
    <submittedName>
        <fullName evidence="1">Class I SAM-dependent methyltransferase</fullName>
    </submittedName>
</protein>
<dbReference type="OrthoDB" id="2370471at2"/>
<accession>A0A4U3KXW1</accession>
<dbReference type="Gene3D" id="3.40.50.150">
    <property type="entry name" value="Vaccinia Virus protein VP39"/>
    <property type="match status" value="1"/>
</dbReference>
<reference evidence="1 2" key="1">
    <citation type="submission" date="2019-05" db="EMBL/GenBank/DDBJ databases">
        <title>Panacibacter sp. strain 17mud1-8 Genome sequencing and assembly.</title>
        <authorList>
            <person name="Chhetri G."/>
        </authorList>
    </citation>
    <scope>NUCLEOTIDE SEQUENCE [LARGE SCALE GENOMIC DNA]</scope>
    <source>
        <strain evidence="1 2">17mud1-8</strain>
    </source>
</reference>
<dbReference type="PANTHER" id="PTHR43861">
    <property type="entry name" value="TRANS-ACONITATE 2-METHYLTRANSFERASE-RELATED"/>
    <property type="match status" value="1"/>
</dbReference>
<dbReference type="Proteomes" id="UP000305848">
    <property type="component" value="Unassembled WGS sequence"/>
</dbReference>
<dbReference type="Pfam" id="PF13489">
    <property type="entry name" value="Methyltransf_23"/>
    <property type="match status" value="1"/>
</dbReference>